<evidence type="ECO:0000313" key="1">
    <source>
        <dbReference type="EMBL" id="JAD48815.1"/>
    </source>
</evidence>
<dbReference type="EMBL" id="GBRH01249080">
    <property type="protein sequence ID" value="JAD48815.1"/>
    <property type="molecule type" value="Transcribed_RNA"/>
</dbReference>
<dbReference type="AlphaFoldDB" id="A0A0A9AIN9"/>
<reference evidence="1" key="2">
    <citation type="journal article" date="2015" name="Data Brief">
        <title>Shoot transcriptome of the giant reed, Arundo donax.</title>
        <authorList>
            <person name="Barrero R.A."/>
            <person name="Guerrero F.D."/>
            <person name="Moolhuijzen P."/>
            <person name="Goolsby J.A."/>
            <person name="Tidwell J."/>
            <person name="Bellgard S.E."/>
            <person name="Bellgard M.I."/>
        </authorList>
    </citation>
    <scope>NUCLEOTIDE SEQUENCE</scope>
    <source>
        <tissue evidence="1">Shoot tissue taken approximately 20 cm above the soil surface</tissue>
    </source>
</reference>
<accession>A0A0A9AIN9</accession>
<reference evidence="1" key="1">
    <citation type="submission" date="2014-09" db="EMBL/GenBank/DDBJ databases">
        <authorList>
            <person name="Magalhaes I.L.F."/>
            <person name="Oliveira U."/>
            <person name="Santos F.R."/>
            <person name="Vidigal T.H.D.A."/>
            <person name="Brescovit A.D."/>
            <person name="Santos A.J."/>
        </authorList>
    </citation>
    <scope>NUCLEOTIDE SEQUENCE</scope>
    <source>
        <tissue evidence="1">Shoot tissue taken approximately 20 cm above the soil surface</tissue>
    </source>
</reference>
<proteinExistence type="predicted"/>
<protein>
    <submittedName>
        <fullName evidence="1">Uncharacterized protein</fullName>
    </submittedName>
</protein>
<name>A0A0A9AIN9_ARUDO</name>
<sequence length="104" mass="11313">MASSAPRSRRFCGSCTTQARWRLARACAAAGSAPVHGRASCHGADGVCVEAAGGPLILRGSIRCARARRGQRARVQRRRRAVHRAWRGWRAANLTRPSSPPRKQ</sequence>
<organism evidence="1">
    <name type="scientific">Arundo donax</name>
    <name type="common">Giant reed</name>
    <name type="synonym">Donax arundinaceus</name>
    <dbReference type="NCBI Taxonomy" id="35708"/>
    <lineage>
        <taxon>Eukaryota</taxon>
        <taxon>Viridiplantae</taxon>
        <taxon>Streptophyta</taxon>
        <taxon>Embryophyta</taxon>
        <taxon>Tracheophyta</taxon>
        <taxon>Spermatophyta</taxon>
        <taxon>Magnoliopsida</taxon>
        <taxon>Liliopsida</taxon>
        <taxon>Poales</taxon>
        <taxon>Poaceae</taxon>
        <taxon>PACMAD clade</taxon>
        <taxon>Arundinoideae</taxon>
        <taxon>Arundineae</taxon>
        <taxon>Arundo</taxon>
    </lineage>
</organism>